<feature type="transmembrane region" description="Helical" evidence="1">
    <location>
        <begin position="121"/>
        <end position="144"/>
    </location>
</feature>
<feature type="transmembrane region" description="Helical" evidence="1">
    <location>
        <begin position="156"/>
        <end position="176"/>
    </location>
</feature>
<sequence>MANSFKLIIIIGGAFVASAFILFLLSNGLATWSQTKTESGETTFGLWRVCEFTGDENETPCFNILCPSEHLSSSTCAKIRAAGVFIAITCVFSGICGLLCIVYCAMSGDKKLRKLILTQKILALASLVTGMIGVALGIAGTMGISSVPNLEIGDAAIIAIAAVVGNLIGAVTLVLAKPYF</sequence>
<organism evidence="2 5">
    <name type="scientific">Adineta ricciae</name>
    <name type="common">Rotifer</name>
    <dbReference type="NCBI Taxonomy" id="249248"/>
    <lineage>
        <taxon>Eukaryota</taxon>
        <taxon>Metazoa</taxon>
        <taxon>Spiralia</taxon>
        <taxon>Gnathifera</taxon>
        <taxon>Rotifera</taxon>
        <taxon>Eurotatoria</taxon>
        <taxon>Bdelloidea</taxon>
        <taxon>Adinetida</taxon>
        <taxon>Adinetidae</taxon>
        <taxon>Adineta</taxon>
    </lineage>
</organism>
<dbReference type="AlphaFoldDB" id="A0A813S2T3"/>
<gene>
    <name evidence="2" type="ORF">EDS130_LOCUS4233</name>
    <name evidence="3" type="ORF">XAT740_LOCUS10913</name>
</gene>
<keyword evidence="4" id="KW-1185">Reference proteome</keyword>
<evidence type="ECO:0000313" key="3">
    <source>
        <dbReference type="EMBL" id="CAF0955795.1"/>
    </source>
</evidence>
<proteinExistence type="predicted"/>
<evidence type="ECO:0000313" key="5">
    <source>
        <dbReference type="Proteomes" id="UP000663852"/>
    </source>
</evidence>
<feature type="transmembrane region" description="Helical" evidence="1">
    <location>
        <begin position="81"/>
        <end position="105"/>
    </location>
</feature>
<dbReference type="Gene3D" id="1.20.140.150">
    <property type="match status" value="1"/>
</dbReference>
<protein>
    <recommendedName>
        <fullName evidence="6">Claudin</fullName>
    </recommendedName>
</protein>
<dbReference type="EMBL" id="CAJNOJ010000011">
    <property type="protein sequence ID" value="CAF0788734.1"/>
    <property type="molecule type" value="Genomic_DNA"/>
</dbReference>
<evidence type="ECO:0000313" key="2">
    <source>
        <dbReference type="EMBL" id="CAF0788734.1"/>
    </source>
</evidence>
<evidence type="ECO:0008006" key="6">
    <source>
        <dbReference type="Google" id="ProtNLM"/>
    </source>
</evidence>
<accession>A0A813S2T3</accession>
<dbReference type="OrthoDB" id="10040824at2759"/>
<reference evidence="2" key="1">
    <citation type="submission" date="2021-02" db="EMBL/GenBank/DDBJ databases">
        <authorList>
            <person name="Nowell W R."/>
        </authorList>
    </citation>
    <scope>NUCLEOTIDE SEQUENCE</scope>
</reference>
<dbReference type="EMBL" id="CAJNOR010000590">
    <property type="protein sequence ID" value="CAF0955795.1"/>
    <property type="molecule type" value="Genomic_DNA"/>
</dbReference>
<comment type="caution">
    <text evidence="2">The sequence shown here is derived from an EMBL/GenBank/DDBJ whole genome shotgun (WGS) entry which is preliminary data.</text>
</comment>
<keyword evidence="1" id="KW-0472">Membrane</keyword>
<name>A0A813S2T3_ADIRI</name>
<evidence type="ECO:0000313" key="4">
    <source>
        <dbReference type="Proteomes" id="UP000663828"/>
    </source>
</evidence>
<dbReference type="Proteomes" id="UP000663852">
    <property type="component" value="Unassembled WGS sequence"/>
</dbReference>
<feature type="transmembrane region" description="Helical" evidence="1">
    <location>
        <begin position="7"/>
        <end position="25"/>
    </location>
</feature>
<keyword evidence="1" id="KW-1133">Transmembrane helix</keyword>
<keyword evidence="1" id="KW-0812">Transmembrane</keyword>
<evidence type="ECO:0000256" key="1">
    <source>
        <dbReference type="SAM" id="Phobius"/>
    </source>
</evidence>
<dbReference type="Proteomes" id="UP000663828">
    <property type="component" value="Unassembled WGS sequence"/>
</dbReference>